<reference evidence="1" key="2">
    <citation type="submission" date="2018-08" db="UniProtKB">
        <authorList>
            <consortium name="EnsemblPlants"/>
        </authorList>
    </citation>
    <scope>IDENTIFICATION</scope>
    <source>
        <strain evidence="1">Yugu1</strain>
    </source>
</reference>
<evidence type="ECO:0000313" key="1">
    <source>
        <dbReference type="EnsemblPlants" id="KQL16491"/>
    </source>
</evidence>
<name>K3ZFX1_SETIT</name>
<protein>
    <submittedName>
        <fullName evidence="1">Uncharacterized protein</fullName>
    </submittedName>
</protein>
<evidence type="ECO:0000313" key="2">
    <source>
        <dbReference type="Proteomes" id="UP000004995"/>
    </source>
</evidence>
<dbReference type="HOGENOM" id="CLU_3360575_0_0_1"/>
<dbReference type="Gramene" id="KQL16491">
    <property type="protein sequence ID" value="KQL16491"/>
    <property type="gene ID" value="SETIT_025473mg"/>
</dbReference>
<sequence length="36" mass="4343">MLCISIHWSSLVRFRSHQLSAMCNDFHRYSRNPVLH</sequence>
<reference evidence="2" key="1">
    <citation type="journal article" date="2012" name="Nat. Biotechnol.">
        <title>Reference genome sequence of the model plant Setaria.</title>
        <authorList>
            <person name="Bennetzen J.L."/>
            <person name="Schmutz J."/>
            <person name="Wang H."/>
            <person name="Percifield R."/>
            <person name="Hawkins J."/>
            <person name="Pontaroli A.C."/>
            <person name="Estep M."/>
            <person name="Feng L."/>
            <person name="Vaughn J.N."/>
            <person name="Grimwood J."/>
            <person name="Jenkins J."/>
            <person name="Barry K."/>
            <person name="Lindquist E."/>
            <person name="Hellsten U."/>
            <person name="Deshpande S."/>
            <person name="Wang X."/>
            <person name="Wu X."/>
            <person name="Mitros T."/>
            <person name="Triplett J."/>
            <person name="Yang X."/>
            <person name="Ye C.Y."/>
            <person name="Mauro-Herrera M."/>
            <person name="Wang L."/>
            <person name="Li P."/>
            <person name="Sharma M."/>
            <person name="Sharma R."/>
            <person name="Ronald P.C."/>
            <person name="Panaud O."/>
            <person name="Kellogg E.A."/>
            <person name="Brutnell T.P."/>
            <person name="Doust A.N."/>
            <person name="Tuskan G.A."/>
            <person name="Rokhsar D."/>
            <person name="Devos K.M."/>
        </authorList>
    </citation>
    <scope>NUCLEOTIDE SEQUENCE [LARGE SCALE GENOMIC DNA]</scope>
    <source>
        <strain evidence="2">cv. Yugu1</strain>
    </source>
</reference>
<dbReference type="AlphaFoldDB" id="K3ZFX1"/>
<keyword evidence="2" id="KW-1185">Reference proteome</keyword>
<accession>K3ZFX1</accession>
<dbReference type="Proteomes" id="UP000004995">
    <property type="component" value="Unassembled WGS sequence"/>
</dbReference>
<proteinExistence type="predicted"/>
<dbReference type="EMBL" id="AGNK02001993">
    <property type="status" value="NOT_ANNOTATED_CDS"/>
    <property type="molecule type" value="Genomic_DNA"/>
</dbReference>
<dbReference type="InParanoid" id="K3ZFX1"/>
<dbReference type="EnsemblPlants" id="KQL16491">
    <property type="protein sequence ID" value="KQL16491"/>
    <property type="gene ID" value="SETIT_025473mg"/>
</dbReference>
<organism evidence="1 2">
    <name type="scientific">Setaria italica</name>
    <name type="common">Foxtail millet</name>
    <name type="synonym">Panicum italicum</name>
    <dbReference type="NCBI Taxonomy" id="4555"/>
    <lineage>
        <taxon>Eukaryota</taxon>
        <taxon>Viridiplantae</taxon>
        <taxon>Streptophyta</taxon>
        <taxon>Embryophyta</taxon>
        <taxon>Tracheophyta</taxon>
        <taxon>Spermatophyta</taxon>
        <taxon>Magnoliopsida</taxon>
        <taxon>Liliopsida</taxon>
        <taxon>Poales</taxon>
        <taxon>Poaceae</taxon>
        <taxon>PACMAD clade</taxon>
        <taxon>Panicoideae</taxon>
        <taxon>Panicodae</taxon>
        <taxon>Paniceae</taxon>
        <taxon>Cenchrinae</taxon>
        <taxon>Setaria</taxon>
    </lineage>
</organism>